<dbReference type="Gene3D" id="3.40.190.10">
    <property type="entry name" value="Periplasmic binding protein-like II"/>
    <property type="match status" value="1"/>
</dbReference>
<dbReference type="SUPFAM" id="SSF53850">
    <property type="entry name" value="Periplasmic binding protein-like II"/>
    <property type="match status" value="1"/>
</dbReference>
<comment type="similarity">
    <text evidence="1">Belongs to the UPF0065 (bug) family.</text>
</comment>
<dbReference type="InterPro" id="IPR005064">
    <property type="entry name" value="BUG"/>
</dbReference>
<dbReference type="PIRSF" id="PIRSF017082">
    <property type="entry name" value="YflP"/>
    <property type="match status" value="1"/>
</dbReference>
<name>A0ABT6AIN3_9BURK</name>
<dbReference type="Proteomes" id="UP001216674">
    <property type="component" value="Unassembled WGS sequence"/>
</dbReference>
<dbReference type="PANTHER" id="PTHR42928:SF5">
    <property type="entry name" value="BLR1237 PROTEIN"/>
    <property type="match status" value="1"/>
</dbReference>
<protein>
    <submittedName>
        <fullName evidence="2">Tripartite tricarboxylate transporter substrate binding protein</fullName>
    </submittedName>
</protein>
<dbReference type="PANTHER" id="PTHR42928">
    <property type="entry name" value="TRICARBOXYLATE-BINDING PROTEIN"/>
    <property type="match status" value="1"/>
</dbReference>
<gene>
    <name evidence="2" type="ORF">P3W85_05835</name>
</gene>
<dbReference type="EMBL" id="JARJLM010000099">
    <property type="protein sequence ID" value="MDF3832465.1"/>
    <property type="molecule type" value="Genomic_DNA"/>
</dbReference>
<evidence type="ECO:0000256" key="1">
    <source>
        <dbReference type="ARBA" id="ARBA00006987"/>
    </source>
</evidence>
<reference evidence="2 3" key="1">
    <citation type="submission" date="2023-03" db="EMBL/GenBank/DDBJ databases">
        <title>Draft assemblies of triclosan tolerant bacteria isolated from returned activated sludge.</title>
        <authorList>
            <person name="Van Hamelsveld S."/>
        </authorList>
    </citation>
    <scope>NUCLEOTIDE SEQUENCE [LARGE SCALE GENOMIC DNA]</scope>
    <source>
        <strain evidence="2 3">GW210010_S58</strain>
    </source>
</reference>
<evidence type="ECO:0000313" key="3">
    <source>
        <dbReference type="Proteomes" id="UP001216674"/>
    </source>
</evidence>
<accession>A0ABT6AIN3</accession>
<organism evidence="2 3">
    <name type="scientific">Cupriavidus basilensis</name>
    <dbReference type="NCBI Taxonomy" id="68895"/>
    <lineage>
        <taxon>Bacteria</taxon>
        <taxon>Pseudomonadati</taxon>
        <taxon>Pseudomonadota</taxon>
        <taxon>Betaproteobacteria</taxon>
        <taxon>Burkholderiales</taxon>
        <taxon>Burkholderiaceae</taxon>
        <taxon>Cupriavidus</taxon>
    </lineage>
</organism>
<dbReference type="Gene3D" id="3.40.190.150">
    <property type="entry name" value="Bordetella uptake gene, domain 1"/>
    <property type="match status" value="1"/>
</dbReference>
<keyword evidence="3" id="KW-1185">Reference proteome</keyword>
<sequence>MKLVVPFAPAGGNDVFARLIAQKVGEGLPQQIVVDNRPGGGGNIGSKQVAAAPADGYTLLLGHTGTLAINPALYANLGYDPQRDLTPVALIASTPLVLVVRADSPLRSVNDLIAAAKARPGTLNYASSGNGTGSHLTAVLFGSTANVKLEHVPYKGTGPALTDLVGGQVDLTFCVIPPVLQLIRSGKLRALAVTGAKRSVLLPNVPTVAQAALPGFESTLSYGILAPRGTPKALVDDLHARIDKVLRMPDVEARLRAEGAEPLIATQAEFSALMARESAKWTRVIQSSGVTAE</sequence>
<dbReference type="RefSeq" id="WP_017228247.1">
    <property type="nucleotide sequence ID" value="NZ_JARJLM010000099.1"/>
</dbReference>
<proteinExistence type="inferred from homology"/>
<dbReference type="InterPro" id="IPR042100">
    <property type="entry name" value="Bug_dom1"/>
</dbReference>
<dbReference type="CDD" id="cd13578">
    <property type="entry name" value="PBP2_Bug27"/>
    <property type="match status" value="1"/>
</dbReference>
<dbReference type="Pfam" id="PF03401">
    <property type="entry name" value="TctC"/>
    <property type="match status" value="1"/>
</dbReference>
<evidence type="ECO:0000313" key="2">
    <source>
        <dbReference type="EMBL" id="MDF3832465.1"/>
    </source>
</evidence>
<comment type="caution">
    <text evidence="2">The sequence shown here is derived from an EMBL/GenBank/DDBJ whole genome shotgun (WGS) entry which is preliminary data.</text>
</comment>